<evidence type="ECO:0000256" key="7">
    <source>
        <dbReference type="ARBA" id="ARBA00023136"/>
    </source>
</evidence>
<evidence type="ECO:0000256" key="9">
    <source>
        <dbReference type="SAM" id="Phobius"/>
    </source>
</evidence>
<dbReference type="AlphaFoldDB" id="A0A4Q1BS83"/>
<evidence type="ECO:0000256" key="1">
    <source>
        <dbReference type="ARBA" id="ARBA00004651"/>
    </source>
</evidence>
<evidence type="ECO:0000256" key="6">
    <source>
        <dbReference type="ARBA" id="ARBA00023065"/>
    </source>
</evidence>
<sequence>MSHTPGRDSHFVHPRAMAFDPLRHRPHKTMILFLQALMATALFRIWPTLLFMGGWATMVVCVSNYTTANLGVPSTLLTALGVVLGLTLNYRTSSAYERYTEGRRMWSQITLASRTWARIVWIHCPDTSTPTPSTDPDVRAKDQVRSEIEKATIVQMALAFAVAVKHYLRGEEGIYYEDLYDLVNFIPSLHLPSGLPSSQDANINIGCPPTSNYNTSTVSTFRSSESKSPSDTPLEPINPSMTPHSANHNPSYDRPYLMPAMNPPKFHLSSVWPFKYFRTRHQSSTHAARKLMRRQAQSADDNHNVPLEITLYMSTYIYALQRRKTTDVPTLNALIAALAQMTDALSTLERILTTPIPWSYNAHIWEVSWMYCLFLPFQLYEAGFGWVTIPAVMLTSYVIIGILDIGGEIENPFGYDKNDLNLDFFTEEIIRRELAAVISRPVPLAEEWMFSPHNRVIGGVSVQELERGGIHEVRRRLRGMCEGVDGRV</sequence>
<keyword evidence="7 9" id="KW-0472">Membrane</keyword>
<keyword evidence="3" id="KW-1003">Cell membrane</keyword>
<evidence type="ECO:0000256" key="4">
    <source>
        <dbReference type="ARBA" id="ARBA00022692"/>
    </source>
</evidence>
<dbReference type="Proteomes" id="UP000289152">
    <property type="component" value="Unassembled WGS sequence"/>
</dbReference>
<dbReference type="OrthoDB" id="1368at2759"/>
<dbReference type="GO" id="GO:0005886">
    <property type="term" value="C:plasma membrane"/>
    <property type="evidence" value="ECO:0007669"/>
    <property type="project" value="UniProtKB-SubCell"/>
</dbReference>
<organism evidence="10 11">
    <name type="scientific">Tremella mesenterica</name>
    <name type="common">Jelly fungus</name>
    <dbReference type="NCBI Taxonomy" id="5217"/>
    <lineage>
        <taxon>Eukaryota</taxon>
        <taxon>Fungi</taxon>
        <taxon>Dikarya</taxon>
        <taxon>Basidiomycota</taxon>
        <taxon>Agaricomycotina</taxon>
        <taxon>Tremellomycetes</taxon>
        <taxon>Tremellales</taxon>
        <taxon>Tremellaceae</taxon>
        <taxon>Tremella</taxon>
    </lineage>
</organism>
<dbReference type="InterPro" id="IPR044669">
    <property type="entry name" value="YneE/VCCN1/2-like"/>
</dbReference>
<dbReference type="InParanoid" id="A0A4Q1BS83"/>
<protein>
    <submittedName>
        <fullName evidence="10">Uncharacterized protein</fullName>
    </submittedName>
</protein>
<dbReference type="Pfam" id="PF25539">
    <property type="entry name" value="Bestrophin_2"/>
    <property type="match status" value="2"/>
</dbReference>
<feature type="transmembrane region" description="Helical" evidence="9">
    <location>
        <begin position="70"/>
        <end position="90"/>
    </location>
</feature>
<keyword evidence="2" id="KW-0813">Transport</keyword>
<evidence type="ECO:0000256" key="8">
    <source>
        <dbReference type="SAM" id="MobiDB-lite"/>
    </source>
</evidence>
<feature type="transmembrane region" description="Helical" evidence="9">
    <location>
        <begin position="31"/>
        <end position="58"/>
    </location>
</feature>
<dbReference type="PANTHER" id="PTHR33281:SF19">
    <property type="entry name" value="VOLTAGE-DEPENDENT ANION CHANNEL-FORMING PROTEIN YNEE"/>
    <property type="match status" value="1"/>
</dbReference>
<feature type="region of interest" description="Disordered" evidence="8">
    <location>
        <begin position="214"/>
        <end position="249"/>
    </location>
</feature>
<comment type="subcellular location">
    <subcellularLocation>
        <location evidence="1">Cell membrane</location>
        <topology evidence="1">Multi-pass membrane protein</topology>
    </subcellularLocation>
</comment>
<evidence type="ECO:0000256" key="2">
    <source>
        <dbReference type="ARBA" id="ARBA00022448"/>
    </source>
</evidence>
<keyword evidence="11" id="KW-1185">Reference proteome</keyword>
<evidence type="ECO:0000256" key="3">
    <source>
        <dbReference type="ARBA" id="ARBA00022475"/>
    </source>
</evidence>
<evidence type="ECO:0000256" key="5">
    <source>
        <dbReference type="ARBA" id="ARBA00022989"/>
    </source>
</evidence>
<comment type="caution">
    <text evidence="10">The sequence shown here is derived from an EMBL/GenBank/DDBJ whole genome shotgun (WGS) entry which is preliminary data.</text>
</comment>
<reference evidence="10 11" key="1">
    <citation type="submission" date="2016-06" db="EMBL/GenBank/DDBJ databases">
        <title>Evolution of pathogenesis and genome organization in the Tremellales.</title>
        <authorList>
            <person name="Cuomo C."/>
            <person name="Litvintseva A."/>
            <person name="Heitman J."/>
            <person name="Chen Y."/>
            <person name="Sun S."/>
            <person name="Springer D."/>
            <person name="Dromer F."/>
            <person name="Young S."/>
            <person name="Zeng Q."/>
            <person name="Chapman S."/>
            <person name="Gujja S."/>
            <person name="Saif S."/>
            <person name="Birren B."/>
        </authorList>
    </citation>
    <scope>NUCLEOTIDE SEQUENCE [LARGE SCALE GENOMIC DNA]</scope>
    <source>
        <strain evidence="10 11">ATCC 28783</strain>
    </source>
</reference>
<name>A0A4Q1BS83_TREME</name>
<proteinExistence type="predicted"/>
<dbReference type="GO" id="GO:0005254">
    <property type="term" value="F:chloride channel activity"/>
    <property type="evidence" value="ECO:0007669"/>
    <property type="project" value="InterPro"/>
</dbReference>
<feature type="compositionally biased region" description="Polar residues" evidence="8">
    <location>
        <begin position="214"/>
        <end position="231"/>
    </location>
</feature>
<dbReference type="EMBL" id="SDIL01000014">
    <property type="protein sequence ID" value="RXK40810.1"/>
    <property type="molecule type" value="Genomic_DNA"/>
</dbReference>
<evidence type="ECO:0000313" key="10">
    <source>
        <dbReference type="EMBL" id="RXK40810.1"/>
    </source>
</evidence>
<dbReference type="VEuPathDB" id="FungiDB:TREMEDRAFT_24583"/>
<accession>A0A4Q1BS83</accession>
<keyword evidence="4 9" id="KW-0812">Transmembrane</keyword>
<keyword evidence="5 9" id="KW-1133">Transmembrane helix</keyword>
<feature type="compositionally biased region" description="Polar residues" evidence="8">
    <location>
        <begin position="239"/>
        <end position="249"/>
    </location>
</feature>
<gene>
    <name evidence="10" type="ORF">M231_01869</name>
</gene>
<evidence type="ECO:0000313" key="11">
    <source>
        <dbReference type="Proteomes" id="UP000289152"/>
    </source>
</evidence>
<keyword evidence="6" id="KW-0406">Ion transport</keyword>
<dbReference type="PANTHER" id="PTHR33281">
    <property type="entry name" value="UPF0187 PROTEIN YNEE"/>
    <property type="match status" value="1"/>
</dbReference>